<keyword evidence="6" id="KW-1185">Reference proteome</keyword>
<dbReference type="Proteomes" id="UP000003860">
    <property type="component" value="Unassembled WGS sequence"/>
</dbReference>
<feature type="domain" description="ABC transporter" evidence="4">
    <location>
        <begin position="2"/>
        <end position="232"/>
    </location>
</feature>
<keyword evidence="2" id="KW-0547">Nucleotide-binding</keyword>
<dbReference type="InterPro" id="IPR027417">
    <property type="entry name" value="P-loop_NTPase"/>
</dbReference>
<reference evidence="5" key="1">
    <citation type="submission" date="2009-07" db="EMBL/GenBank/DDBJ databases">
        <authorList>
            <consortium name="US DOE Joint Genome Institute (JGI-PGF)"/>
            <person name="Lucas S."/>
            <person name="Copeland A."/>
            <person name="Lapidus A."/>
            <person name="Glavina del Rio T."/>
            <person name="Tice H."/>
            <person name="Bruce D."/>
            <person name="Goodwin L."/>
            <person name="Pitluck S."/>
            <person name="Larimer F."/>
            <person name="Land M.L."/>
            <person name="Mouttaki H."/>
            <person name="He Z."/>
            <person name="Zhou J."/>
            <person name="Hemme C.L."/>
        </authorList>
    </citation>
    <scope>NUCLEOTIDE SEQUENCE</scope>
    <source>
        <strain evidence="5">DSM 2782</strain>
    </source>
</reference>
<gene>
    <name evidence="5" type="ORF">Cpap_0923</name>
</gene>
<dbReference type="PANTHER" id="PTHR42781:SF4">
    <property type="entry name" value="SPERMIDINE_PUTRESCINE IMPORT ATP-BINDING PROTEIN POTA"/>
    <property type="match status" value="1"/>
</dbReference>
<organism evidence="5 6">
    <name type="scientific">Ruminiclostridium papyrosolvens DSM 2782</name>
    <dbReference type="NCBI Taxonomy" id="588581"/>
    <lineage>
        <taxon>Bacteria</taxon>
        <taxon>Bacillati</taxon>
        <taxon>Bacillota</taxon>
        <taxon>Clostridia</taxon>
        <taxon>Eubacteriales</taxon>
        <taxon>Oscillospiraceae</taxon>
        <taxon>Ruminiclostridium</taxon>
    </lineage>
</organism>
<dbReference type="GO" id="GO:0016887">
    <property type="term" value="F:ATP hydrolysis activity"/>
    <property type="evidence" value="ECO:0007669"/>
    <property type="project" value="InterPro"/>
</dbReference>
<name>F1TH70_9FIRM</name>
<dbReference type="Pfam" id="PF00005">
    <property type="entry name" value="ABC_tran"/>
    <property type="match status" value="1"/>
</dbReference>
<accession>F1TH70</accession>
<dbReference type="PANTHER" id="PTHR42781">
    <property type="entry name" value="SPERMIDINE/PUTRESCINE IMPORT ATP-BINDING PROTEIN POTA"/>
    <property type="match status" value="1"/>
</dbReference>
<proteinExistence type="predicted"/>
<dbReference type="OrthoDB" id="9802264at2"/>
<dbReference type="PROSITE" id="PS50893">
    <property type="entry name" value="ABC_TRANSPORTER_2"/>
    <property type="match status" value="1"/>
</dbReference>
<evidence type="ECO:0000313" key="6">
    <source>
        <dbReference type="Proteomes" id="UP000003860"/>
    </source>
</evidence>
<dbReference type="SUPFAM" id="SSF52540">
    <property type="entry name" value="P-loop containing nucleoside triphosphate hydrolases"/>
    <property type="match status" value="1"/>
</dbReference>
<evidence type="ECO:0000256" key="3">
    <source>
        <dbReference type="ARBA" id="ARBA00022840"/>
    </source>
</evidence>
<comment type="caution">
    <text evidence="5">The sequence shown here is derived from an EMBL/GenBank/DDBJ whole genome shotgun (WGS) entry which is preliminary data.</text>
</comment>
<dbReference type="InterPro" id="IPR050093">
    <property type="entry name" value="ABC_SmlMolc_Importer"/>
</dbReference>
<dbReference type="AlphaFoldDB" id="F1TH70"/>
<dbReference type="SMART" id="SM00382">
    <property type="entry name" value="AAA"/>
    <property type="match status" value="1"/>
</dbReference>
<dbReference type="InterPro" id="IPR003593">
    <property type="entry name" value="AAA+_ATPase"/>
</dbReference>
<dbReference type="EMBL" id="ACXX02000015">
    <property type="protein sequence ID" value="EGD46310.1"/>
    <property type="molecule type" value="Genomic_DNA"/>
</dbReference>
<dbReference type="STRING" id="588581.Cpap_0923"/>
<dbReference type="PROSITE" id="PS00211">
    <property type="entry name" value="ABC_TRANSPORTER_1"/>
    <property type="match status" value="1"/>
</dbReference>
<reference evidence="5" key="2">
    <citation type="submission" date="2011-01" db="EMBL/GenBank/DDBJ databases">
        <title>The Non-contiguous Finished genome of Clostridium papyrosolvens.</title>
        <authorList>
            <person name="Lucas S."/>
            <person name="Copeland A."/>
            <person name="Lapidus A."/>
            <person name="Cheng J.-F."/>
            <person name="Goodwin L."/>
            <person name="Pitluck S."/>
            <person name="Misra M."/>
            <person name="Chertkov O."/>
            <person name="Detter J.C."/>
            <person name="Han C."/>
            <person name="Tapia R."/>
            <person name="Land M."/>
            <person name="Hauser L."/>
            <person name="Kyrpides N."/>
            <person name="Ivanova N."/>
            <person name="Pagani I."/>
            <person name="Mouttaki H."/>
            <person name="He Z."/>
            <person name="Zhou J."/>
            <person name="Hemme C.L."/>
            <person name="Woyke T."/>
        </authorList>
    </citation>
    <scope>NUCLEOTIDE SEQUENCE [LARGE SCALE GENOMIC DNA]</scope>
    <source>
        <strain evidence="5">DSM 2782</strain>
    </source>
</reference>
<dbReference type="GO" id="GO:0005524">
    <property type="term" value="F:ATP binding"/>
    <property type="evidence" value="ECO:0007669"/>
    <property type="project" value="UniProtKB-KW"/>
</dbReference>
<dbReference type="InterPro" id="IPR017871">
    <property type="entry name" value="ABC_transporter-like_CS"/>
</dbReference>
<keyword evidence="1" id="KW-0813">Transport</keyword>
<protein>
    <submittedName>
        <fullName evidence="5">ABC transporter related protein</fullName>
    </submittedName>
</protein>
<dbReference type="eggNOG" id="COG1118">
    <property type="taxonomic scope" value="Bacteria"/>
</dbReference>
<evidence type="ECO:0000256" key="1">
    <source>
        <dbReference type="ARBA" id="ARBA00022448"/>
    </source>
</evidence>
<evidence type="ECO:0000259" key="4">
    <source>
        <dbReference type="PROSITE" id="PS50893"/>
    </source>
</evidence>
<sequence length="354" mass="40479">MALYVDIKKRLGKFNLEVQFSSQQGIMSLLGSSGSGKSMTLKCIAGIETPDEGRIVLNDRILFDSEKKINLPPQNRRVGYLFQNYALFPNMTVEENIGAGVKLPKKEKEVYVQEKIKMFFLEGMEKKRPSQLSGGQQQRVALARMLASEPDIIMLDEPFSALDSFLKWQLEQELMETLTKFNGTVLLVSHNRNEVYRFSNDIAVISEGKIETVNKKEDLFNNPKTISAALLTGCKNISAIRRLSDNSLLAIDWNITLVCNRNIPENTKYVGMRAHYFKYSEKNNGSNVMSCELVKVIENPFSYIIMLKNRDRNSNENNSQVRWEVNKDIWEEICKKSLPVNLIFPEDCLLLLTQ</sequence>
<evidence type="ECO:0000256" key="2">
    <source>
        <dbReference type="ARBA" id="ARBA00022741"/>
    </source>
</evidence>
<dbReference type="RefSeq" id="WP_004621706.1">
    <property type="nucleotide sequence ID" value="NZ_ACXX02000015.1"/>
</dbReference>
<keyword evidence="3" id="KW-0067">ATP-binding</keyword>
<evidence type="ECO:0000313" key="5">
    <source>
        <dbReference type="EMBL" id="EGD46310.1"/>
    </source>
</evidence>
<dbReference type="Gene3D" id="3.40.50.300">
    <property type="entry name" value="P-loop containing nucleotide triphosphate hydrolases"/>
    <property type="match status" value="1"/>
</dbReference>
<dbReference type="InterPro" id="IPR003439">
    <property type="entry name" value="ABC_transporter-like_ATP-bd"/>
</dbReference>